<gene>
    <name evidence="2" type="ORF">BRO54_0499</name>
</gene>
<dbReference type="Proteomes" id="UP000186030">
    <property type="component" value="Unassembled WGS sequence"/>
</dbReference>
<organism evidence="2 3">
    <name type="scientific">Geobacillus proteiniphilus</name>
    <dbReference type="NCBI Taxonomy" id="860353"/>
    <lineage>
        <taxon>Bacteria</taxon>
        <taxon>Bacillati</taxon>
        <taxon>Bacillota</taxon>
        <taxon>Bacilli</taxon>
        <taxon>Bacillales</taxon>
        <taxon>Anoxybacillaceae</taxon>
        <taxon>Geobacillus</taxon>
    </lineage>
</organism>
<comment type="caution">
    <text evidence="2">The sequence shown here is derived from an EMBL/GenBank/DDBJ whole genome shotgun (WGS) entry which is preliminary data.</text>
</comment>
<dbReference type="InterPro" id="IPR036249">
    <property type="entry name" value="Thioredoxin-like_sf"/>
</dbReference>
<evidence type="ECO:0000259" key="1">
    <source>
        <dbReference type="Pfam" id="PF00085"/>
    </source>
</evidence>
<name>A0A1Q5T7X2_9BACL</name>
<dbReference type="CDD" id="cd02947">
    <property type="entry name" value="TRX_family"/>
    <property type="match status" value="1"/>
</dbReference>
<dbReference type="EMBL" id="MQMG01000003">
    <property type="protein sequence ID" value="OKO96320.1"/>
    <property type="molecule type" value="Genomic_DNA"/>
</dbReference>
<dbReference type="Gene3D" id="3.40.30.10">
    <property type="entry name" value="Glutaredoxin"/>
    <property type="match status" value="1"/>
</dbReference>
<protein>
    <submittedName>
        <fullName evidence="2">Thioredoxin</fullName>
    </submittedName>
</protein>
<dbReference type="PROSITE" id="PS51257">
    <property type="entry name" value="PROKAR_LIPOPROTEIN"/>
    <property type="match status" value="1"/>
</dbReference>
<evidence type="ECO:0000313" key="2">
    <source>
        <dbReference type="EMBL" id="OKO96320.1"/>
    </source>
</evidence>
<dbReference type="AlphaFoldDB" id="A0A1Q5T7X2"/>
<dbReference type="SUPFAM" id="SSF52833">
    <property type="entry name" value="Thioredoxin-like"/>
    <property type="match status" value="1"/>
</dbReference>
<dbReference type="InterPro" id="IPR013766">
    <property type="entry name" value="Thioredoxin_domain"/>
</dbReference>
<proteinExistence type="predicted"/>
<accession>A0A1Q5T7X2</accession>
<sequence>MREFAALTNMDMIDRFIDENELAFLFLSSQSCGVCHALYPKVGELMEEFPLIQLGHIVVDDVKEAAGRFSVFTAPVLLLFVDGKEVFREARFVHMDLLREKVGKIYKMVVG</sequence>
<reference evidence="2 3" key="1">
    <citation type="submission" date="2016-11" db="EMBL/GenBank/DDBJ databases">
        <authorList>
            <person name="Kadnikov V."/>
            <person name="Nazina T."/>
        </authorList>
    </citation>
    <scope>NUCLEOTIDE SEQUENCE [LARGE SCALE GENOMIC DNA]</scope>
    <source>
        <strain evidence="2 3">1017</strain>
    </source>
</reference>
<evidence type="ECO:0000313" key="3">
    <source>
        <dbReference type="Proteomes" id="UP000186030"/>
    </source>
</evidence>
<reference evidence="3" key="2">
    <citation type="submission" date="2017-01" db="EMBL/GenBank/DDBJ databases">
        <title>Genome sequencing and annotation of Geobacillus sp. 1017, a Hydrocarbon-Oxidizing Thermophilic Bacterium Isolated from a Heavy Oil Reservoir (China).</title>
        <authorList>
            <person name="Kadnikov V.V."/>
            <person name="Mardanov A.V."/>
            <person name="Poltaraus A.B."/>
            <person name="Sokolova D.S."/>
            <person name="Semenova E.M."/>
            <person name="Ravin N.V."/>
            <person name="Tourova T.P."/>
            <person name="Nazina T.N."/>
        </authorList>
    </citation>
    <scope>NUCLEOTIDE SEQUENCE [LARGE SCALE GENOMIC DNA]</scope>
    <source>
        <strain evidence="3">1017</strain>
    </source>
</reference>
<feature type="domain" description="Thioredoxin" evidence="1">
    <location>
        <begin position="18"/>
        <end position="87"/>
    </location>
</feature>
<dbReference type="RefSeq" id="WP_074043004.1">
    <property type="nucleotide sequence ID" value="NZ_MQMG01000003.1"/>
</dbReference>
<dbReference type="Pfam" id="PF00085">
    <property type="entry name" value="Thioredoxin"/>
    <property type="match status" value="1"/>
</dbReference>